<reference evidence="3" key="1">
    <citation type="submission" date="2024-06" db="EMBL/GenBank/DDBJ databases">
        <authorList>
            <consortium name="consrtm"/>
            <person name="Uemura M."/>
            <person name="Terahara T."/>
        </authorList>
    </citation>
    <scope>NUCLEOTIDE SEQUENCE</scope>
    <source>
        <strain evidence="3">KM77-8</strain>
    </source>
</reference>
<feature type="compositionally biased region" description="Basic residues" evidence="1">
    <location>
        <begin position="1"/>
        <end position="10"/>
    </location>
</feature>
<evidence type="ECO:0000313" key="3">
    <source>
        <dbReference type="EMBL" id="BFO19501.1"/>
    </source>
</evidence>
<evidence type="ECO:0000256" key="2">
    <source>
        <dbReference type="SAM" id="Phobius"/>
    </source>
</evidence>
<accession>A0AAT9HPU5</accession>
<gene>
    <name evidence="3" type="ORF">SHKM778_58890</name>
</gene>
<protein>
    <recommendedName>
        <fullName evidence="4">Integral membrane protein</fullName>
    </recommendedName>
</protein>
<keyword evidence="2" id="KW-0812">Transmembrane</keyword>
<feature type="compositionally biased region" description="Basic and acidic residues" evidence="1">
    <location>
        <begin position="25"/>
        <end position="35"/>
    </location>
</feature>
<organism evidence="3">
    <name type="scientific">Streptomyces haneummycinicus</name>
    <dbReference type="NCBI Taxonomy" id="3074435"/>
    <lineage>
        <taxon>Bacteria</taxon>
        <taxon>Bacillati</taxon>
        <taxon>Actinomycetota</taxon>
        <taxon>Actinomycetes</taxon>
        <taxon>Kitasatosporales</taxon>
        <taxon>Streptomycetaceae</taxon>
        <taxon>Streptomyces</taxon>
    </lineage>
</organism>
<keyword evidence="2" id="KW-1133">Transmembrane helix</keyword>
<dbReference type="EMBL" id="AP035768">
    <property type="protein sequence ID" value="BFO19501.1"/>
    <property type="molecule type" value="Genomic_DNA"/>
</dbReference>
<evidence type="ECO:0008006" key="4">
    <source>
        <dbReference type="Google" id="ProtNLM"/>
    </source>
</evidence>
<proteinExistence type="predicted"/>
<feature type="region of interest" description="Disordered" evidence="1">
    <location>
        <begin position="1"/>
        <end position="35"/>
    </location>
</feature>
<feature type="transmembrane region" description="Helical" evidence="2">
    <location>
        <begin position="41"/>
        <end position="69"/>
    </location>
</feature>
<evidence type="ECO:0000256" key="1">
    <source>
        <dbReference type="SAM" id="MobiDB-lite"/>
    </source>
</evidence>
<dbReference type="AlphaFoldDB" id="A0AAT9HPU5"/>
<reference evidence="3" key="2">
    <citation type="submission" date="2024-07" db="EMBL/GenBank/DDBJ databases">
        <title>Streptomyces haneummycinica sp. nov., a new antibiotic-producing actinobacterium isolated from marine sediment.</title>
        <authorList>
            <person name="Uemura M."/>
            <person name="Hamada M."/>
            <person name="Hirano S."/>
            <person name="Kobayashi K."/>
            <person name="Ohshiro T."/>
            <person name="Kobayashi T."/>
            <person name="Terahara T."/>
        </authorList>
    </citation>
    <scope>NUCLEOTIDE SEQUENCE</scope>
    <source>
        <strain evidence="3">KM77-8</strain>
    </source>
</reference>
<keyword evidence="2" id="KW-0472">Membrane</keyword>
<name>A0AAT9HPU5_9ACTN</name>
<sequence>MSRGAVRNRRERGSVFTAESGSGREGGDNHVKERQDRRRGVAVGLVMFFLLPWWAALLIILGVPAAAYLTLDPAQRRRLRRVSRKELGR</sequence>